<feature type="signal peptide" evidence="2">
    <location>
        <begin position="1"/>
        <end position="18"/>
    </location>
</feature>
<evidence type="ECO:0000313" key="4">
    <source>
        <dbReference type="Proteomes" id="UP001054902"/>
    </source>
</evidence>
<sequence>MQILVVFSIFLLLQPCKAFVGTGFSRNKGTIQRNRDTSLANFLTDIGDMLTGGKLGEENNLPFEPLCPVNSISSEPRCFAVKERAISFTGEDFDIYCTTAGEPFARVRGAMLHLPGKDKMRLRSTMGCDDEVCVLDRVLLSYKQAYDIYRGGMGAEKVAWIEKELVALSDTFDVYLEGSGVGPFKKPPIYKPGATSRSARDRSRDRCGG</sequence>
<evidence type="ECO:0000256" key="1">
    <source>
        <dbReference type="SAM" id="MobiDB-lite"/>
    </source>
</evidence>
<evidence type="ECO:0000256" key="2">
    <source>
        <dbReference type="SAM" id="SignalP"/>
    </source>
</evidence>
<dbReference type="InterPro" id="IPR007612">
    <property type="entry name" value="LOR"/>
</dbReference>
<protein>
    <submittedName>
        <fullName evidence="3">Uncharacterized protein</fullName>
    </submittedName>
</protein>
<feature type="chain" id="PRO_5042102800" evidence="2">
    <location>
        <begin position="19"/>
        <end position="209"/>
    </location>
</feature>
<reference evidence="3 4" key="1">
    <citation type="journal article" date="2021" name="Sci. Rep.">
        <title>The genome of the diatom Chaetoceros tenuissimus carries an ancient integrated fragment of an extant virus.</title>
        <authorList>
            <person name="Hongo Y."/>
            <person name="Kimura K."/>
            <person name="Takaki Y."/>
            <person name="Yoshida Y."/>
            <person name="Baba S."/>
            <person name="Kobayashi G."/>
            <person name="Nagasaki K."/>
            <person name="Hano T."/>
            <person name="Tomaru Y."/>
        </authorList>
    </citation>
    <scope>NUCLEOTIDE SEQUENCE [LARGE SCALE GENOMIC DNA]</scope>
    <source>
        <strain evidence="3 4">NIES-3715</strain>
    </source>
</reference>
<feature type="region of interest" description="Disordered" evidence="1">
    <location>
        <begin position="185"/>
        <end position="209"/>
    </location>
</feature>
<keyword evidence="2" id="KW-0732">Signal</keyword>
<keyword evidence="4" id="KW-1185">Reference proteome</keyword>
<proteinExistence type="predicted"/>
<dbReference type="AlphaFoldDB" id="A0AAD3H3F4"/>
<dbReference type="EMBL" id="BLLK01000028">
    <property type="protein sequence ID" value="GFH48499.1"/>
    <property type="molecule type" value="Genomic_DNA"/>
</dbReference>
<gene>
    <name evidence="3" type="ORF">CTEN210_04975</name>
</gene>
<name>A0AAD3H3F4_9STRA</name>
<dbReference type="Pfam" id="PF04525">
    <property type="entry name" value="LOR"/>
    <property type="match status" value="1"/>
</dbReference>
<dbReference type="InterPro" id="IPR038595">
    <property type="entry name" value="LOR_sf"/>
</dbReference>
<dbReference type="Gene3D" id="2.40.160.200">
    <property type="entry name" value="LURP1-related"/>
    <property type="match status" value="1"/>
</dbReference>
<dbReference type="Proteomes" id="UP001054902">
    <property type="component" value="Unassembled WGS sequence"/>
</dbReference>
<feature type="compositionally biased region" description="Basic and acidic residues" evidence="1">
    <location>
        <begin position="198"/>
        <end position="209"/>
    </location>
</feature>
<organism evidence="3 4">
    <name type="scientific">Chaetoceros tenuissimus</name>
    <dbReference type="NCBI Taxonomy" id="426638"/>
    <lineage>
        <taxon>Eukaryota</taxon>
        <taxon>Sar</taxon>
        <taxon>Stramenopiles</taxon>
        <taxon>Ochrophyta</taxon>
        <taxon>Bacillariophyta</taxon>
        <taxon>Coscinodiscophyceae</taxon>
        <taxon>Chaetocerotophycidae</taxon>
        <taxon>Chaetocerotales</taxon>
        <taxon>Chaetocerotaceae</taxon>
        <taxon>Chaetoceros</taxon>
    </lineage>
</organism>
<comment type="caution">
    <text evidence="3">The sequence shown here is derived from an EMBL/GenBank/DDBJ whole genome shotgun (WGS) entry which is preliminary data.</text>
</comment>
<accession>A0AAD3H3F4</accession>
<evidence type="ECO:0000313" key="3">
    <source>
        <dbReference type="EMBL" id="GFH48499.1"/>
    </source>
</evidence>